<keyword evidence="3" id="KW-0472">Membrane</keyword>
<feature type="chain" id="PRO_5039244739" evidence="6">
    <location>
        <begin position="24"/>
        <end position="441"/>
    </location>
</feature>
<accession>A0A087DG53</accession>
<keyword evidence="8" id="KW-1185">Reference proteome</keyword>
<dbReference type="eggNOG" id="COG1653">
    <property type="taxonomic scope" value="Bacteria"/>
</dbReference>
<dbReference type="PANTHER" id="PTHR43649">
    <property type="entry name" value="ARABINOSE-BINDING PROTEIN-RELATED"/>
    <property type="match status" value="1"/>
</dbReference>
<organism evidence="7 8">
    <name type="scientific">Bifidobacterium scardovii</name>
    <dbReference type="NCBI Taxonomy" id="158787"/>
    <lineage>
        <taxon>Bacteria</taxon>
        <taxon>Bacillati</taxon>
        <taxon>Actinomycetota</taxon>
        <taxon>Actinomycetes</taxon>
        <taxon>Bifidobacteriales</taxon>
        <taxon>Bifidobacteriaceae</taxon>
        <taxon>Bifidobacterium</taxon>
    </lineage>
</organism>
<evidence type="ECO:0000256" key="6">
    <source>
        <dbReference type="SAM" id="SignalP"/>
    </source>
</evidence>
<name>A0A087DG53_9BIFI</name>
<dbReference type="InterPro" id="IPR050490">
    <property type="entry name" value="Bact_solute-bd_prot1"/>
</dbReference>
<evidence type="ECO:0000256" key="2">
    <source>
        <dbReference type="ARBA" id="ARBA00022729"/>
    </source>
</evidence>
<evidence type="ECO:0000313" key="7">
    <source>
        <dbReference type="EMBL" id="KFI94503.1"/>
    </source>
</evidence>
<comment type="caution">
    <text evidence="7">The sequence shown here is derived from an EMBL/GenBank/DDBJ whole genome shotgun (WGS) entry which is preliminary data.</text>
</comment>
<evidence type="ECO:0000313" key="8">
    <source>
        <dbReference type="Proteomes" id="UP000029033"/>
    </source>
</evidence>
<dbReference type="GeneID" id="85166262"/>
<keyword evidence="1" id="KW-1003">Cell membrane</keyword>
<dbReference type="Proteomes" id="UP000029033">
    <property type="component" value="Unassembled WGS sequence"/>
</dbReference>
<dbReference type="RefSeq" id="WP_033518969.1">
    <property type="nucleotide sequence ID" value="NZ_CAUPKV010000004.1"/>
</dbReference>
<keyword evidence="4" id="KW-0564">Palmitate</keyword>
<keyword evidence="2 6" id="KW-0732">Signal</keyword>
<reference evidence="7 8" key="1">
    <citation type="submission" date="2014-03" db="EMBL/GenBank/DDBJ databases">
        <title>Genomics of Bifidobacteria.</title>
        <authorList>
            <person name="Ventura M."/>
            <person name="Milani C."/>
            <person name="Lugli G.A."/>
        </authorList>
    </citation>
    <scope>NUCLEOTIDE SEQUENCE [LARGE SCALE GENOMIC DNA]</scope>
    <source>
        <strain evidence="7 8">LMG 21589</strain>
    </source>
</reference>
<evidence type="ECO:0000256" key="3">
    <source>
        <dbReference type="ARBA" id="ARBA00023136"/>
    </source>
</evidence>
<dbReference type="Gene3D" id="3.40.190.10">
    <property type="entry name" value="Periplasmic binding protein-like II"/>
    <property type="match status" value="2"/>
</dbReference>
<dbReference type="SUPFAM" id="SSF53850">
    <property type="entry name" value="Periplasmic binding protein-like II"/>
    <property type="match status" value="1"/>
</dbReference>
<proteinExistence type="predicted"/>
<keyword evidence="5" id="KW-0449">Lipoprotein</keyword>
<dbReference type="PANTHER" id="PTHR43649:SF33">
    <property type="entry name" value="POLYGALACTURONAN_RHAMNOGALACTURONAN-BINDING PROTEIN YTCQ"/>
    <property type="match status" value="1"/>
</dbReference>
<protein>
    <submittedName>
        <fullName evidence="7">Sugars ABC transporter, solute-binding protein</fullName>
    </submittedName>
</protein>
<dbReference type="STRING" id="158787.BSCA_1714"/>
<dbReference type="AlphaFoldDB" id="A0A087DG53"/>
<dbReference type="Pfam" id="PF01547">
    <property type="entry name" value="SBP_bac_1"/>
    <property type="match status" value="1"/>
</dbReference>
<sequence length="441" mass="46455">MVSQNKRFMVGLASLAVMGIALAGCGSTGGGNASGDTKAADDGGVVNITYMHRLPDKKGMTLVNDIVAKWNKDHPNIQVKATKFDGKASEMIKKLETDVKAGNAPDLAQVGYSEVPEVFTKGLLQDVTDEAAKYKDDFVSGPFALMQVDGKTFGLPQDTGPLTYFYNAAEFDKLGISVPKSASELIETAKKTAAQGKYIMTFQPDEAMMMMSGQAGASGPWYQVKDNAWVVNTQTAGSKAVADVYQQLLDSKAALTNPRWDASFDASIQSGQLIGTVAAAWEAPLFIDSSGGTGAGEWKVTQLGDWFGNGTKTGADGGSGVAVLKGSKHPAEAMEFLDWFNTQVDDLVSQGLVVAATTADAKTPSTWSDYFSGQDVMAEFKTANGNMGDFTYMPGFSAVGAAMGETAAKAADGSAKVSDIFDTAQKTSVDTLKNLNLSVKE</sequence>
<evidence type="ECO:0000256" key="1">
    <source>
        <dbReference type="ARBA" id="ARBA00022475"/>
    </source>
</evidence>
<evidence type="ECO:0000256" key="5">
    <source>
        <dbReference type="ARBA" id="ARBA00023288"/>
    </source>
</evidence>
<feature type="signal peptide" evidence="6">
    <location>
        <begin position="1"/>
        <end position="23"/>
    </location>
</feature>
<dbReference type="EMBL" id="JGZO01000007">
    <property type="protein sequence ID" value="KFI94503.1"/>
    <property type="molecule type" value="Genomic_DNA"/>
</dbReference>
<dbReference type="OrthoDB" id="2515046at2"/>
<dbReference type="InterPro" id="IPR006059">
    <property type="entry name" value="SBP"/>
</dbReference>
<evidence type="ECO:0000256" key="4">
    <source>
        <dbReference type="ARBA" id="ARBA00023139"/>
    </source>
</evidence>
<dbReference type="PROSITE" id="PS51257">
    <property type="entry name" value="PROKAR_LIPOPROTEIN"/>
    <property type="match status" value="1"/>
</dbReference>
<gene>
    <name evidence="7" type="ORF">BSCA_1714</name>
</gene>